<dbReference type="EMBL" id="PHUF01000003">
    <property type="protein sequence ID" value="PKB19637.1"/>
    <property type="molecule type" value="Genomic_DNA"/>
</dbReference>
<dbReference type="AlphaFoldDB" id="A0A2N0HKZ0"/>
<protein>
    <recommendedName>
        <fullName evidence="3">LexA DNA binding domain-containing protein</fullName>
    </recommendedName>
</protein>
<evidence type="ECO:0008006" key="3">
    <source>
        <dbReference type="Google" id="ProtNLM"/>
    </source>
</evidence>
<evidence type="ECO:0000313" key="2">
    <source>
        <dbReference type="Proteomes" id="UP000232587"/>
    </source>
</evidence>
<organism evidence="1 2">
    <name type="scientific">Novosphingobium kunmingense</name>
    <dbReference type="NCBI Taxonomy" id="1211806"/>
    <lineage>
        <taxon>Bacteria</taxon>
        <taxon>Pseudomonadati</taxon>
        <taxon>Pseudomonadota</taxon>
        <taxon>Alphaproteobacteria</taxon>
        <taxon>Sphingomonadales</taxon>
        <taxon>Sphingomonadaceae</taxon>
        <taxon>Novosphingobium</taxon>
    </lineage>
</organism>
<proteinExistence type="predicted"/>
<comment type="caution">
    <text evidence="1">The sequence shown here is derived from an EMBL/GenBank/DDBJ whole genome shotgun (WGS) entry which is preliminary data.</text>
</comment>
<dbReference type="Proteomes" id="UP000232587">
    <property type="component" value="Unassembled WGS sequence"/>
</dbReference>
<reference evidence="1 2" key="1">
    <citation type="submission" date="2017-11" db="EMBL/GenBank/DDBJ databases">
        <title>Genomic Encyclopedia of Type Strains, Phase III (KMG-III): the genomes of soil and plant-associated and newly described type strains.</title>
        <authorList>
            <person name="Whitman W."/>
        </authorList>
    </citation>
    <scope>NUCLEOTIDE SEQUENCE [LARGE SCALE GENOMIC DNA]</scope>
    <source>
        <strain evidence="1 2">CGMCC 1.12274</strain>
    </source>
</reference>
<name>A0A2N0HKZ0_9SPHN</name>
<keyword evidence="2" id="KW-1185">Reference proteome</keyword>
<sequence length="183" mass="19907">MGEPVVSGTLPQFADPAQLAAAFERLAPGASLVWATGPSSLGTARNATRALVDTWIAEKRATCAHGREPGQSDRWLFRVYRTEPGPFRRNGISATGKAGRDKREDQNRVLGLLADCARRGTECPTNEAIAEALDLPTPWRARYLVQRLEAEGEIRLIEPARFGPRVIEIASSGLRTASVETAR</sequence>
<accession>A0A2N0HKZ0</accession>
<evidence type="ECO:0000313" key="1">
    <source>
        <dbReference type="EMBL" id="PKB19637.1"/>
    </source>
</evidence>
<gene>
    <name evidence="1" type="ORF">B0I00_1876</name>
</gene>